<keyword evidence="1" id="KW-1133">Transmembrane helix</keyword>
<feature type="transmembrane region" description="Helical" evidence="1">
    <location>
        <begin position="196"/>
        <end position="215"/>
    </location>
</feature>
<dbReference type="EMBL" id="PNHP01000004">
    <property type="protein sequence ID" value="PMC81149.1"/>
    <property type="molecule type" value="Genomic_DNA"/>
</dbReference>
<name>A0A2N6UHQ8_9FIRM</name>
<feature type="transmembrane region" description="Helical" evidence="1">
    <location>
        <begin position="120"/>
        <end position="141"/>
    </location>
</feature>
<organism evidence="2 3">
    <name type="scientific">Anaerococcus hydrogenalis</name>
    <dbReference type="NCBI Taxonomy" id="33029"/>
    <lineage>
        <taxon>Bacteria</taxon>
        <taxon>Bacillati</taxon>
        <taxon>Bacillota</taxon>
        <taxon>Tissierellia</taxon>
        <taxon>Tissierellales</taxon>
        <taxon>Peptoniphilaceae</taxon>
        <taxon>Anaerococcus</taxon>
    </lineage>
</organism>
<keyword evidence="1" id="KW-0472">Membrane</keyword>
<dbReference type="AlphaFoldDB" id="A0A2N6UHQ8"/>
<evidence type="ECO:0000256" key="1">
    <source>
        <dbReference type="SAM" id="Phobius"/>
    </source>
</evidence>
<dbReference type="Proteomes" id="UP000235658">
    <property type="component" value="Unassembled WGS sequence"/>
</dbReference>
<keyword evidence="1" id="KW-0812">Transmembrane</keyword>
<reference evidence="2 3" key="1">
    <citation type="submission" date="2017-09" db="EMBL/GenBank/DDBJ databases">
        <title>Bacterial strain isolated from the female urinary microbiota.</title>
        <authorList>
            <person name="Thomas-White K."/>
            <person name="Kumar N."/>
            <person name="Forster S."/>
            <person name="Putonti C."/>
            <person name="Lawley T."/>
            <person name="Wolfe A.J."/>
        </authorList>
    </citation>
    <scope>NUCLEOTIDE SEQUENCE [LARGE SCALE GENOMIC DNA]</scope>
    <source>
        <strain evidence="2 3">UMB0204</strain>
    </source>
</reference>
<protein>
    <recommendedName>
        <fullName evidence="4">ABC transporter permease</fullName>
    </recommendedName>
</protein>
<feature type="transmembrane region" description="Helical" evidence="1">
    <location>
        <begin position="86"/>
        <end position="113"/>
    </location>
</feature>
<dbReference type="RefSeq" id="WP_102198198.1">
    <property type="nucleotide sequence ID" value="NZ_PNHP01000004.1"/>
</dbReference>
<gene>
    <name evidence="2" type="ORF">CJ192_06440</name>
</gene>
<dbReference type="GeneID" id="84578819"/>
<comment type="caution">
    <text evidence="2">The sequence shown here is derived from an EMBL/GenBank/DDBJ whole genome shotgun (WGS) entry which is preliminary data.</text>
</comment>
<feature type="transmembrane region" description="Helical" evidence="1">
    <location>
        <begin position="147"/>
        <end position="167"/>
    </location>
</feature>
<evidence type="ECO:0000313" key="2">
    <source>
        <dbReference type="EMBL" id="PMC81149.1"/>
    </source>
</evidence>
<feature type="transmembrane region" description="Helical" evidence="1">
    <location>
        <begin position="12"/>
        <end position="33"/>
    </location>
</feature>
<evidence type="ECO:0000313" key="3">
    <source>
        <dbReference type="Proteomes" id="UP000235658"/>
    </source>
</evidence>
<feature type="transmembrane region" description="Helical" evidence="1">
    <location>
        <begin position="45"/>
        <end position="66"/>
    </location>
</feature>
<evidence type="ECO:0008006" key="4">
    <source>
        <dbReference type="Google" id="ProtNLM"/>
    </source>
</evidence>
<accession>A0A2N6UHQ8</accession>
<sequence>MLKSLIKFNFKIIFKDKISIFWSIILPLVFLLINSHKKIDINEALIYCAYIVVTSYIYGVGLRALRQRESGMCKFIFGLNYQKTKYFGALLLSQIIYASLCSLIFCIGASFVLKISFLKLFSYDIILVFLLINIGFLSYNLTLLKDVHVNSISTITDICVFVGVFLLNSPSKINLINPFYQIFLLINALIDKNFSYIGIYILIFVLTSVLSLYSIKNFSPFSKERR</sequence>
<proteinExistence type="predicted"/>